<dbReference type="RefSeq" id="WP_162449644.1">
    <property type="nucleotide sequence ID" value="NZ_WLZY01000002.1"/>
</dbReference>
<dbReference type="EMBL" id="WLZY01000002">
    <property type="protein sequence ID" value="NDL56951.1"/>
    <property type="molecule type" value="Genomic_DNA"/>
</dbReference>
<sequence>MTMKFSKTELLSGQYALLTHAQARAAGLSRATIRNAIKQRRWQVVLPAVYATSNRELTDDDRLYAAVLYGGPSSVITGAAACTRHGLHYVPTDPYVRLAVPATARPSSHAFVRVTCTRRLPEPVLWVPGPASPAVATNMTVPLAPLARAALDSARDVGLEVTRTVPHLSNGRPVLSASGARVHYDHALRAVRALICEAAQPGLASTEDLVRELEEGPRHGSALARRAIDDVVAGCRSAPECELRDLLALSDVLPPAVFNELIPGLRRLRPDACWPVRRLIVEIDSAEWHRRGDAYERTEQRRAYLASQGWIVIPVSPQRLRACPHEVLAEIEAAYLAAPVAA</sequence>
<evidence type="ECO:0008006" key="3">
    <source>
        <dbReference type="Google" id="ProtNLM"/>
    </source>
</evidence>
<evidence type="ECO:0000313" key="1">
    <source>
        <dbReference type="EMBL" id="NDL56951.1"/>
    </source>
</evidence>
<dbReference type="InterPro" id="IPR011335">
    <property type="entry name" value="Restrct_endonuc-II-like"/>
</dbReference>
<organism evidence="1 2">
    <name type="scientific">Phytoactinopolyspora mesophila</name>
    <dbReference type="NCBI Taxonomy" id="2650750"/>
    <lineage>
        <taxon>Bacteria</taxon>
        <taxon>Bacillati</taxon>
        <taxon>Actinomycetota</taxon>
        <taxon>Actinomycetes</taxon>
        <taxon>Jiangellales</taxon>
        <taxon>Jiangellaceae</taxon>
        <taxon>Phytoactinopolyspora</taxon>
    </lineage>
</organism>
<dbReference type="AlphaFoldDB" id="A0A7K3M0X5"/>
<accession>A0A7K3M0X5</accession>
<comment type="caution">
    <text evidence="1">The sequence shown here is derived from an EMBL/GenBank/DDBJ whole genome shotgun (WGS) entry which is preliminary data.</text>
</comment>
<dbReference type="Gene3D" id="3.40.960.10">
    <property type="entry name" value="VSR Endonuclease"/>
    <property type="match status" value="1"/>
</dbReference>
<evidence type="ECO:0000313" key="2">
    <source>
        <dbReference type="Proteomes" id="UP000460435"/>
    </source>
</evidence>
<gene>
    <name evidence="1" type="ORF">F7O44_07685</name>
</gene>
<proteinExistence type="predicted"/>
<keyword evidence="2" id="KW-1185">Reference proteome</keyword>
<protein>
    <recommendedName>
        <fullName evidence="3">DUF559 domain-containing protein</fullName>
    </recommendedName>
</protein>
<dbReference type="Proteomes" id="UP000460435">
    <property type="component" value="Unassembled WGS sequence"/>
</dbReference>
<dbReference type="SUPFAM" id="SSF52980">
    <property type="entry name" value="Restriction endonuclease-like"/>
    <property type="match status" value="1"/>
</dbReference>
<name>A0A7K3M0X5_9ACTN</name>
<reference evidence="1 2" key="1">
    <citation type="submission" date="2019-11" db="EMBL/GenBank/DDBJ databases">
        <authorList>
            <person name="Li X.-J."/>
            <person name="Feng X.-M."/>
        </authorList>
    </citation>
    <scope>NUCLEOTIDE SEQUENCE [LARGE SCALE GENOMIC DNA]</scope>
    <source>
        <strain evidence="1 2">XMNu-373</strain>
    </source>
</reference>